<feature type="domain" description="Alcohol dehydrogenase-like C-terminal" evidence="2">
    <location>
        <begin position="173"/>
        <end position="301"/>
    </location>
</feature>
<evidence type="ECO:0000259" key="2">
    <source>
        <dbReference type="Pfam" id="PF00107"/>
    </source>
</evidence>
<sequence length="349" mass="36723">MKALVYTAPEEMTLMECPAPVPGPDEVLIRVVYSGICGSELSGYMGHNSLRKPPMIFGHELSGTIEIAGPEGEALGLRAGMRVTANPLVTCGKCRYCLAGQESLCPERKLLSAALPGSNAEFVKVPAAFVHPLPDHVTLADGALTEPVACGARVAELTAAGPEDTVLVVGMGPIGVFALQAVLLSGAGRVIAVDLSEDRLSFASSLGAIAVNPRTEDLAARIRELTGGLGVSAAIDAVGAAETRRQCADSVMNGGRLVFTGLHRADTALDFNDLVRRELKIAGSFAYSKANFKQAFDWIAEGRIGLGDRIEIAPLADGAKWFDKLVRAPGREIKVLLQVSESPDATSYR</sequence>
<dbReference type="InterPro" id="IPR013154">
    <property type="entry name" value="ADH-like_N"/>
</dbReference>
<dbReference type="PANTHER" id="PTHR43401:SF2">
    <property type="entry name" value="L-THREONINE 3-DEHYDROGENASE"/>
    <property type="match status" value="1"/>
</dbReference>
<evidence type="ECO:0000313" key="4">
    <source>
        <dbReference type="EMBL" id="MDI4645014.1"/>
    </source>
</evidence>
<dbReference type="InterPro" id="IPR036291">
    <property type="entry name" value="NAD(P)-bd_dom_sf"/>
</dbReference>
<dbReference type="InterPro" id="IPR013149">
    <property type="entry name" value="ADH-like_C"/>
</dbReference>
<proteinExistence type="predicted"/>
<accession>A0ABT6TE23</accession>
<organism evidence="4 5">
    <name type="scientific">Cohnella hashimotonis</name>
    <dbReference type="NCBI Taxonomy" id="2826895"/>
    <lineage>
        <taxon>Bacteria</taxon>
        <taxon>Bacillati</taxon>
        <taxon>Bacillota</taxon>
        <taxon>Bacilli</taxon>
        <taxon>Bacillales</taxon>
        <taxon>Paenibacillaceae</taxon>
        <taxon>Cohnella</taxon>
    </lineage>
</organism>
<keyword evidence="5" id="KW-1185">Reference proteome</keyword>
<dbReference type="RefSeq" id="WP_282907976.1">
    <property type="nucleotide sequence ID" value="NZ_JAGRPV010000001.1"/>
</dbReference>
<dbReference type="Proteomes" id="UP001161691">
    <property type="component" value="Unassembled WGS sequence"/>
</dbReference>
<evidence type="ECO:0000313" key="5">
    <source>
        <dbReference type="Proteomes" id="UP001161691"/>
    </source>
</evidence>
<dbReference type="CDD" id="cd08236">
    <property type="entry name" value="sugar_DH"/>
    <property type="match status" value="1"/>
</dbReference>
<gene>
    <name evidence="4" type="ORF">KB449_08590</name>
</gene>
<protein>
    <submittedName>
        <fullName evidence="4">Galactitol-1-phosphate 5-dehydrogenase</fullName>
    </submittedName>
</protein>
<evidence type="ECO:0000259" key="3">
    <source>
        <dbReference type="Pfam" id="PF08240"/>
    </source>
</evidence>
<dbReference type="Pfam" id="PF08240">
    <property type="entry name" value="ADH_N"/>
    <property type="match status" value="1"/>
</dbReference>
<name>A0ABT6TE23_9BACL</name>
<evidence type="ECO:0000256" key="1">
    <source>
        <dbReference type="ARBA" id="ARBA00023002"/>
    </source>
</evidence>
<dbReference type="InterPro" id="IPR011032">
    <property type="entry name" value="GroES-like_sf"/>
</dbReference>
<keyword evidence="1" id="KW-0560">Oxidoreductase</keyword>
<dbReference type="Gene3D" id="3.40.50.720">
    <property type="entry name" value="NAD(P)-binding Rossmann-like Domain"/>
    <property type="match status" value="1"/>
</dbReference>
<reference evidence="4" key="1">
    <citation type="submission" date="2023-04" db="EMBL/GenBank/DDBJ databases">
        <title>Comparative genomic analysis of Cohnella hashimotonis sp. nov., isolated from the International Space Station.</title>
        <authorList>
            <person name="Venkateswaran K."/>
            <person name="Simpson A."/>
        </authorList>
    </citation>
    <scope>NUCLEOTIDE SEQUENCE</scope>
    <source>
        <strain evidence="4">F6_2S_P_1</strain>
    </source>
</reference>
<dbReference type="PANTHER" id="PTHR43401">
    <property type="entry name" value="L-THREONINE 3-DEHYDROGENASE"/>
    <property type="match status" value="1"/>
</dbReference>
<feature type="domain" description="Alcohol dehydrogenase-like N-terminal" evidence="3">
    <location>
        <begin position="23"/>
        <end position="135"/>
    </location>
</feature>
<dbReference type="SUPFAM" id="SSF50129">
    <property type="entry name" value="GroES-like"/>
    <property type="match status" value="1"/>
</dbReference>
<dbReference type="Pfam" id="PF00107">
    <property type="entry name" value="ADH_zinc_N"/>
    <property type="match status" value="1"/>
</dbReference>
<comment type="caution">
    <text evidence="4">The sequence shown here is derived from an EMBL/GenBank/DDBJ whole genome shotgun (WGS) entry which is preliminary data.</text>
</comment>
<dbReference type="Gene3D" id="3.90.180.10">
    <property type="entry name" value="Medium-chain alcohol dehydrogenases, catalytic domain"/>
    <property type="match status" value="1"/>
</dbReference>
<dbReference type="EMBL" id="JAGRPV010000001">
    <property type="protein sequence ID" value="MDI4645014.1"/>
    <property type="molecule type" value="Genomic_DNA"/>
</dbReference>
<dbReference type="SUPFAM" id="SSF51735">
    <property type="entry name" value="NAD(P)-binding Rossmann-fold domains"/>
    <property type="match status" value="1"/>
</dbReference>
<dbReference type="InterPro" id="IPR050129">
    <property type="entry name" value="Zn_alcohol_dh"/>
</dbReference>